<comment type="caution">
    <text evidence="1">The sequence shown here is derived from an EMBL/GenBank/DDBJ whole genome shotgun (WGS) entry which is preliminary data.</text>
</comment>
<evidence type="ECO:0000313" key="2">
    <source>
        <dbReference type="Proteomes" id="UP000475545"/>
    </source>
</evidence>
<organism evidence="1 2">
    <name type="scientific">Gordonia mangrovi</name>
    <dbReference type="NCBI Taxonomy" id="2665643"/>
    <lineage>
        <taxon>Bacteria</taxon>
        <taxon>Bacillati</taxon>
        <taxon>Actinomycetota</taxon>
        <taxon>Actinomycetes</taxon>
        <taxon>Mycobacteriales</taxon>
        <taxon>Gordoniaceae</taxon>
        <taxon>Gordonia</taxon>
    </lineage>
</organism>
<proteinExistence type="predicted"/>
<gene>
    <name evidence="1" type="ORF">GIY30_11690</name>
</gene>
<accession>A0A6L7GQ30</accession>
<keyword evidence="2" id="KW-1185">Reference proteome</keyword>
<evidence type="ECO:0000313" key="1">
    <source>
        <dbReference type="EMBL" id="MXP22010.1"/>
    </source>
</evidence>
<name>A0A6L7GQ30_9ACTN</name>
<reference evidence="1 2" key="1">
    <citation type="submission" date="2019-11" db="EMBL/GenBank/DDBJ databases">
        <title>Gordonia sp. nov., a novel actinobacterium isolated from mangrove soil in Hainan.</title>
        <authorList>
            <person name="Huang X."/>
            <person name="Xie Y."/>
            <person name="Chu X."/>
            <person name="Xiao K."/>
        </authorList>
    </citation>
    <scope>NUCLEOTIDE SEQUENCE [LARGE SCALE GENOMIC DNA]</scope>
    <source>
        <strain evidence="1 2">HNM0687</strain>
    </source>
</reference>
<dbReference type="Proteomes" id="UP000475545">
    <property type="component" value="Unassembled WGS sequence"/>
</dbReference>
<dbReference type="AlphaFoldDB" id="A0A6L7GQ30"/>
<dbReference type="EMBL" id="WMBR01000002">
    <property type="protein sequence ID" value="MXP22010.1"/>
    <property type="molecule type" value="Genomic_DNA"/>
</dbReference>
<sequence>MRNFVIVLACWKPRYSNFRSKSTIRLDSRNLPAKRPRCLTQVCPRNGDRRGMGSGLSMRSRAEVTSRFARKYVKAS</sequence>
<protein>
    <submittedName>
        <fullName evidence="1">Uncharacterized protein</fullName>
    </submittedName>
</protein>